<comment type="caution">
    <text evidence="1">The sequence shown here is derived from an EMBL/GenBank/DDBJ whole genome shotgun (WGS) entry which is preliminary data.</text>
</comment>
<proteinExistence type="predicted"/>
<sequence>MGWQASRCGCYGGGGDGIGCHRSKMMVAAGGYTYLPFSSLPPAVAFNGYLQMIGVHLVAAGSPLLQWWEELFTGKGSDGRKLVGRLRVGAGRSTRGD</sequence>
<keyword evidence="2" id="KW-1185">Reference proteome</keyword>
<reference evidence="1" key="1">
    <citation type="submission" date="2022-11" db="EMBL/GenBank/DDBJ databases">
        <authorList>
            <person name="Hyden B.L."/>
            <person name="Feng K."/>
            <person name="Yates T."/>
            <person name="Jawdy S."/>
            <person name="Smart L.B."/>
            <person name="Muchero W."/>
        </authorList>
    </citation>
    <scope>NUCLEOTIDE SEQUENCE</scope>
    <source>
        <tissue evidence="1">Shoot tip</tissue>
    </source>
</reference>
<gene>
    <name evidence="1" type="ORF">OIU74_017790</name>
</gene>
<dbReference type="AlphaFoldDB" id="A0A9Q0WQW6"/>
<evidence type="ECO:0000313" key="2">
    <source>
        <dbReference type="Proteomes" id="UP001151752"/>
    </source>
</evidence>
<evidence type="ECO:0000313" key="1">
    <source>
        <dbReference type="EMBL" id="KAJ6771414.1"/>
    </source>
</evidence>
<accession>A0A9Q0WQW6</accession>
<reference evidence="1" key="2">
    <citation type="journal article" date="2023" name="Int. J. Mol. Sci.">
        <title>De Novo Assembly and Annotation of 11 Diverse Shrub Willow (Salix) Genomes Reveals Novel Gene Organization in Sex-Linked Regions.</title>
        <authorList>
            <person name="Hyden B."/>
            <person name="Feng K."/>
            <person name="Yates T.B."/>
            <person name="Jawdy S."/>
            <person name="Cereghino C."/>
            <person name="Smart L.B."/>
            <person name="Muchero W."/>
        </authorList>
    </citation>
    <scope>NUCLEOTIDE SEQUENCE</scope>
    <source>
        <tissue evidence="1">Shoot tip</tissue>
    </source>
</reference>
<name>A0A9Q0WQW6_9ROSI</name>
<organism evidence="1 2">
    <name type="scientific">Salix koriyanagi</name>
    <dbReference type="NCBI Taxonomy" id="2511006"/>
    <lineage>
        <taxon>Eukaryota</taxon>
        <taxon>Viridiplantae</taxon>
        <taxon>Streptophyta</taxon>
        <taxon>Embryophyta</taxon>
        <taxon>Tracheophyta</taxon>
        <taxon>Spermatophyta</taxon>
        <taxon>Magnoliopsida</taxon>
        <taxon>eudicotyledons</taxon>
        <taxon>Gunneridae</taxon>
        <taxon>Pentapetalae</taxon>
        <taxon>rosids</taxon>
        <taxon>fabids</taxon>
        <taxon>Malpighiales</taxon>
        <taxon>Salicaceae</taxon>
        <taxon>Saliceae</taxon>
        <taxon>Salix</taxon>
    </lineage>
</organism>
<dbReference type="EMBL" id="JAPFFM010000002">
    <property type="protein sequence ID" value="KAJ6771414.1"/>
    <property type="molecule type" value="Genomic_DNA"/>
</dbReference>
<protein>
    <submittedName>
        <fullName evidence="1">Uncharacterized protein</fullName>
    </submittedName>
</protein>
<dbReference type="Proteomes" id="UP001151752">
    <property type="component" value="Chromosome 10"/>
</dbReference>